<feature type="transmembrane region" description="Helical" evidence="8">
    <location>
        <begin position="67"/>
        <end position="91"/>
    </location>
</feature>
<feature type="transmembrane region" description="Helical" evidence="8">
    <location>
        <begin position="304"/>
        <end position="328"/>
    </location>
</feature>
<keyword evidence="7 8" id="KW-0472">Membrane</keyword>
<dbReference type="AlphaFoldDB" id="A0A9W8N5Z9"/>
<keyword evidence="6 8" id="KW-1133">Transmembrane helix</keyword>
<reference evidence="9" key="1">
    <citation type="submission" date="2022-07" db="EMBL/GenBank/DDBJ databases">
        <title>Genome Sequence of Xylaria arbuscula.</title>
        <authorList>
            <person name="Buettner E."/>
        </authorList>
    </citation>
    <scope>NUCLEOTIDE SEQUENCE</scope>
    <source>
        <strain evidence="9">VT107</strain>
    </source>
</reference>
<evidence type="ECO:0000256" key="5">
    <source>
        <dbReference type="ARBA" id="ARBA00022692"/>
    </source>
</evidence>
<feature type="transmembrane region" description="Helical" evidence="8">
    <location>
        <begin position="111"/>
        <end position="130"/>
    </location>
</feature>
<evidence type="ECO:0000256" key="2">
    <source>
        <dbReference type="ARBA" id="ARBA00022448"/>
    </source>
</evidence>
<feature type="transmembrane region" description="Helical" evidence="8">
    <location>
        <begin position="162"/>
        <end position="184"/>
    </location>
</feature>
<evidence type="ECO:0000256" key="7">
    <source>
        <dbReference type="ARBA" id="ARBA00023136"/>
    </source>
</evidence>
<evidence type="ECO:0000256" key="4">
    <source>
        <dbReference type="ARBA" id="ARBA00022519"/>
    </source>
</evidence>
<dbReference type="InterPro" id="IPR007272">
    <property type="entry name" value="Sulf_transp_TsuA/YedE"/>
</dbReference>
<dbReference type="EMBL" id="JANPWZ010002482">
    <property type="protein sequence ID" value="KAJ3558379.1"/>
    <property type="molecule type" value="Genomic_DNA"/>
</dbReference>
<evidence type="ECO:0000313" key="10">
    <source>
        <dbReference type="Proteomes" id="UP001148614"/>
    </source>
</evidence>
<sequence>MLDSLLSGAAFGAALTASGMYEPSVILSQMRLENWHMVQTFLTASAASTAAVTLCQKLGYIRVSPRSYSSLGLFGPLDGNIIGGYLLGVGMSLTGSCPGTVFAQVGTGVRSGLYTLSGAILGGIIWSGFLRSAVASLKRKGGASAPEDENLTIHGALGVSKAVAFVGVETIFAGAVATISALGLVKTQGLFSPILGGFAVASAQLFSALVRRTLLGTSASFEELGDYISWLFRGGGDGKPKSYNSIAVVTGMVIGAFCLTSYLPLPPFPDAPIKTMRLILGGVLLTIGARLGGGCTSGHGITGISLLSVSSFVTVAAMFAGALSTATII</sequence>
<evidence type="ECO:0000256" key="8">
    <source>
        <dbReference type="SAM" id="Phobius"/>
    </source>
</evidence>
<feature type="transmembrane region" description="Helical" evidence="8">
    <location>
        <begin position="275"/>
        <end position="292"/>
    </location>
</feature>
<dbReference type="Pfam" id="PF04143">
    <property type="entry name" value="Sulf_transp"/>
    <property type="match status" value="1"/>
</dbReference>
<dbReference type="PANTHER" id="PTHR30574">
    <property type="entry name" value="INNER MEMBRANE PROTEIN YEDE"/>
    <property type="match status" value="1"/>
</dbReference>
<dbReference type="PANTHER" id="PTHR30574:SF1">
    <property type="entry name" value="SULPHUR TRANSPORT DOMAIN-CONTAINING PROTEIN"/>
    <property type="match status" value="1"/>
</dbReference>
<keyword evidence="5 8" id="KW-0812">Transmembrane</keyword>
<comment type="caution">
    <text evidence="9">The sequence shown here is derived from an EMBL/GenBank/DDBJ whole genome shotgun (WGS) entry which is preliminary data.</text>
</comment>
<proteinExistence type="predicted"/>
<keyword evidence="3" id="KW-1003">Cell membrane</keyword>
<dbReference type="Proteomes" id="UP001148614">
    <property type="component" value="Unassembled WGS sequence"/>
</dbReference>
<keyword evidence="4" id="KW-0997">Cell inner membrane</keyword>
<name>A0A9W8N5Z9_9PEZI</name>
<feature type="transmembrane region" description="Helical" evidence="8">
    <location>
        <begin position="190"/>
        <end position="210"/>
    </location>
</feature>
<dbReference type="GO" id="GO:0005886">
    <property type="term" value="C:plasma membrane"/>
    <property type="evidence" value="ECO:0007669"/>
    <property type="project" value="UniProtKB-SubCell"/>
</dbReference>
<gene>
    <name evidence="9" type="ORF">NPX13_g9718</name>
</gene>
<feature type="transmembrane region" description="Helical" evidence="8">
    <location>
        <begin position="243"/>
        <end position="263"/>
    </location>
</feature>
<evidence type="ECO:0000256" key="3">
    <source>
        <dbReference type="ARBA" id="ARBA00022475"/>
    </source>
</evidence>
<comment type="subcellular location">
    <subcellularLocation>
        <location evidence="1">Cell inner membrane</location>
        <topology evidence="1">Multi-pass membrane protein</topology>
    </subcellularLocation>
</comment>
<evidence type="ECO:0000256" key="6">
    <source>
        <dbReference type="ARBA" id="ARBA00022989"/>
    </source>
</evidence>
<dbReference type="VEuPathDB" id="FungiDB:F4678DRAFT_448298"/>
<accession>A0A9W8N5Z9</accession>
<evidence type="ECO:0000313" key="9">
    <source>
        <dbReference type="EMBL" id="KAJ3558379.1"/>
    </source>
</evidence>
<keyword evidence="2" id="KW-0813">Transport</keyword>
<evidence type="ECO:0008006" key="11">
    <source>
        <dbReference type="Google" id="ProtNLM"/>
    </source>
</evidence>
<organism evidence="9 10">
    <name type="scientific">Xylaria arbuscula</name>
    <dbReference type="NCBI Taxonomy" id="114810"/>
    <lineage>
        <taxon>Eukaryota</taxon>
        <taxon>Fungi</taxon>
        <taxon>Dikarya</taxon>
        <taxon>Ascomycota</taxon>
        <taxon>Pezizomycotina</taxon>
        <taxon>Sordariomycetes</taxon>
        <taxon>Xylariomycetidae</taxon>
        <taxon>Xylariales</taxon>
        <taxon>Xylariaceae</taxon>
        <taxon>Xylaria</taxon>
    </lineage>
</organism>
<protein>
    <recommendedName>
        <fullName evidence="11">Sulphur transport domain-containing protein</fullName>
    </recommendedName>
</protein>
<evidence type="ECO:0000256" key="1">
    <source>
        <dbReference type="ARBA" id="ARBA00004429"/>
    </source>
</evidence>
<keyword evidence="10" id="KW-1185">Reference proteome</keyword>